<dbReference type="Pfam" id="PF02823">
    <property type="entry name" value="ATP-synt_DE_N"/>
    <property type="match status" value="1"/>
</dbReference>
<dbReference type="CDD" id="cd12152">
    <property type="entry name" value="F1-ATPase_delta"/>
    <property type="match status" value="1"/>
</dbReference>
<comment type="subunit">
    <text evidence="7">F-type ATPases have 2 components, CF(1) - the catalytic core - and CF(0) - the membrane proton channel. CF(1) has five subunits: alpha(3), beta(3), gamma(1), delta(1), epsilon(1). CF(0) has three main subunits: a, b and c.</text>
</comment>
<keyword evidence="5 7" id="KW-0472">Membrane</keyword>
<comment type="similarity">
    <text evidence="2 7">Belongs to the ATPase epsilon chain family.</text>
</comment>
<evidence type="ECO:0000256" key="7">
    <source>
        <dbReference type="HAMAP-Rule" id="MF_00530"/>
    </source>
</evidence>
<feature type="domain" description="ATP synthase F1 complex delta/epsilon subunit N-terminal" evidence="8">
    <location>
        <begin position="4"/>
        <end position="82"/>
    </location>
</feature>
<proteinExistence type="inferred from homology"/>
<dbReference type="InterPro" id="IPR001469">
    <property type="entry name" value="ATP_synth_F1_dsu/esu"/>
</dbReference>
<organism evidence="9 10">
    <name type="scientific">Actinomyces weissii</name>
    <dbReference type="NCBI Taxonomy" id="675090"/>
    <lineage>
        <taxon>Bacteria</taxon>
        <taxon>Bacillati</taxon>
        <taxon>Actinomycetota</taxon>
        <taxon>Actinomycetes</taxon>
        <taxon>Actinomycetales</taxon>
        <taxon>Actinomycetaceae</taxon>
        <taxon>Actinomyces</taxon>
    </lineage>
</organism>
<keyword evidence="6 7" id="KW-0139">CF(1)</keyword>
<evidence type="ECO:0000256" key="4">
    <source>
        <dbReference type="ARBA" id="ARBA00023065"/>
    </source>
</evidence>
<sequence>MALSVEVVSRSGAGSWAGQAERVSVPLLDGEMGVLPGRSPVLALLGRGKVRIKPVDGAAEVTLVVNGGFCSVDHDAVTVAADLSGEEAQAAEVIGAEELLAEAQVLMPLSAQGLED</sequence>
<keyword evidence="10" id="KW-1185">Reference proteome</keyword>
<dbReference type="InterPro" id="IPR036771">
    <property type="entry name" value="ATPsynth_dsu/esu_N"/>
</dbReference>
<dbReference type="InterPro" id="IPR020546">
    <property type="entry name" value="ATP_synth_F1_dsu/esu_N"/>
</dbReference>
<keyword evidence="3 7" id="KW-0813">Transport</keyword>
<evidence type="ECO:0000256" key="6">
    <source>
        <dbReference type="ARBA" id="ARBA00023196"/>
    </source>
</evidence>
<dbReference type="RefSeq" id="WP_200277007.1">
    <property type="nucleotide sequence ID" value="NZ_CP066802.1"/>
</dbReference>
<dbReference type="Gene3D" id="2.60.15.10">
    <property type="entry name" value="F0F1 ATP synthase delta/epsilon subunit, N-terminal"/>
    <property type="match status" value="1"/>
</dbReference>
<dbReference type="GO" id="GO:0046933">
    <property type="term" value="F:proton-transporting ATP synthase activity, rotational mechanism"/>
    <property type="evidence" value="ECO:0007669"/>
    <property type="project" value="UniProtKB-UniRule"/>
</dbReference>
<comment type="subcellular location">
    <subcellularLocation>
        <location evidence="1 7">Cell membrane</location>
        <topology evidence="1 7">Peripheral membrane protein</topology>
    </subcellularLocation>
</comment>
<evidence type="ECO:0000313" key="9">
    <source>
        <dbReference type="EMBL" id="QQM67850.1"/>
    </source>
</evidence>
<dbReference type="EMBL" id="CP066802">
    <property type="protein sequence ID" value="QQM67850.1"/>
    <property type="molecule type" value="Genomic_DNA"/>
</dbReference>
<dbReference type="GO" id="GO:0045259">
    <property type="term" value="C:proton-transporting ATP synthase complex"/>
    <property type="evidence" value="ECO:0007669"/>
    <property type="project" value="UniProtKB-KW"/>
</dbReference>
<evidence type="ECO:0000259" key="8">
    <source>
        <dbReference type="Pfam" id="PF02823"/>
    </source>
</evidence>
<dbReference type="Proteomes" id="UP000595895">
    <property type="component" value="Chromosome"/>
</dbReference>
<dbReference type="GO" id="GO:0005524">
    <property type="term" value="F:ATP binding"/>
    <property type="evidence" value="ECO:0007669"/>
    <property type="project" value="UniProtKB-UniRule"/>
</dbReference>
<keyword evidence="7" id="KW-0066">ATP synthesis</keyword>
<keyword evidence="7" id="KW-0375">Hydrogen ion transport</keyword>
<keyword evidence="4 7" id="KW-0406">Ion transport</keyword>
<dbReference type="AlphaFoldDB" id="A0A7T7MAD5"/>
<evidence type="ECO:0000256" key="5">
    <source>
        <dbReference type="ARBA" id="ARBA00023136"/>
    </source>
</evidence>
<reference evidence="9 10" key="1">
    <citation type="submission" date="2020-12" db="EMBL/GenBank/DDBJ databases">
        <authorList>
            <person name="Zhou J."/>
        </authorList>
    </citation>
    <scope>NUCLEOTIDE SEQUENCE [LARGE SCALE GENOMIC DNA]</scope>
    <source>
        <strain evidence="9 10">CCUG 61299</strain>
    </source>
</reference>
<name>A0A7T7MAD5_9ACTO</name>
<keyword evidence="7" id="KW-1003">Cell membrane</keyword>
<dbReference type="KEGG" id="awe:JG540_02940"/>
<dbReference type="GO" id="GO:0005886">
    <property type="term" value="C:plasma membrane"/>
    <property type="evidence" value="ECO:0007669"/>
    <property type="project" value="UniProtKB-SubCell"/>
</dbReference>
<protein>
    <recommendedName>
        <fullName evidence="7">ATP synthase epsilon chain</fullName>
    </recommendedName>
    <alternativeName>
        <fullName evidence="7">ATP synthase F1 sector epsilon subunit</fullName>
    </alternativeName>
    <alternativeName>
        <fullName evidence="7">F-ATPase epsilon subunit</fullName>
    </alternativeName>
</protein>
<dbReference type="SUPFAM" id="SSF51344">
    <property type="entry name" value="Epsilon subunit of F1F0-ATP synthase N-terminal domain"/>
    <property type="match status" value="1"/>
</dbReference>
<evidence type="ECO:0000313" key="10">
    <source>
        <dbReference type="Proteomes" id="UP000595895"/>
    </source>
</evidence>
<gene>
    <name evidence="7" type="primary">atpC</name>
    <name evidence="9" type="ORF">JG540_02940</name>
</gene>
<evidence type="ECO:0000256" key="2">
    <source>
        <dbReference type="ARBA" id="ARBA00005712"/>
    </source>
</evidence>
<evidence type="ECO:0000256" key="3">
    <source>
        <dbReference type="ARBA" id="ARBA00022448"/>
    </source>
</evidence>
<evidence type="ECO:0000256" key="1">
    <source>
        <dbReference type="ARBA" id="ARBA00004202"/>
    </source>
</evidence>
<comment type="function">
    <text evidence="7">Produces ATP from ADP in the presence of a proton gradient across the membrane.</text>
</comment>
<accession>A0A7T7MAD5</accession>
<dbReference type="HAMAP" id="MF_00530">
    <property type="entry name" value="ATP_synth_epsil_bac"/>
    <property type="match status" value="1"/>
</dbReference>